<dbReference type="Pfam" id="PF00581">
    <property type="entry name" value="Rhodanese"/>
    <property type="match status" value="1"/>
</dbReference>
<dbReference type="InterPro" id="IPR001763">
    <property type="entry name" value="Rhodanese-like_dom"/>
</dbReference>
<organism evidence="2 3">
    <name type="scientific">Candidatus Comchoanobacter bicostacola</name>
    <dbReference type="NCBI Taxonomy" id="2919598"/>
    <lineage>
        <taxon>Bacteria</taxon>
        <taxon>Pseudomonadati</taxon>
        <taxon>Pseudomonadota</taxon>
        <taxon>Gammaproteobacteria</taxon>
        <taxon>Candidatus Comchoanobacterales</taxon>
        <taxon>Candidatus Comchoanobacteraceae</taxon>
        <taxon>Candidatus Comchoanobacter</taxon>
    </lineage>
</organism>
<dbReference type="Proteomes" id="UP001055955">
    <property type="component" value="Chromosome"/>
</dbReference>
<dbReference type="EMBL" id="CP092900">
    <property type="protein sequence ID" value="UTC24096.1"/>
    <property type="molecule type" value="Genomic_DNA"/>
</dbReference>
<protein>
    <submittedName>
        <fullName evidence="2">Rhodanese-like domain-containing protein</fullName>
    </submittedName>
</protein>
<dbReference type="RefSeq" id="WP_258567880.1">
    <property type="nucleotide sequence ID" value="NZ_CP092900.1"/>
</dbReference>
<dbReference type="InterPro" id="IPR036873">
    <property type="entry name" value="Rhodanese-like_dom_sf"/>
</dbReference>
<name>A0ABY5DHX3_9GAMM</name>
<proteinExistence type="predicted"/>
<gene>
    <name evidence="2" type="ORF">MMH89_02495</name>
</gene>
<accession>A0ABY5DHX3</accession>
<dbReference type="CDD" id="cd00158">
    <property type="entry name" value="RHOD"/>
    <property type="match status" value="1"/>
</dbReference>
<evidence type="ECO:0000313" key="2">
    <source>
        <dbReference type="EMBL" id="UTC24096.1"/>
    </source>
</evidence>
<feature type="domain" description="Rhodanese" evidence="1">
    <location>
        <begin position="36"/>
        <end position="122"/>
    </location>
</feature>
<evidence type="ECO:0000259" key="1">
    <source>
        <dbReference type="Pfam" id="PF00581"/>
    </source>
</evidence>
<sequence>MDLLSLWPIVLPIVIIVAMHMYEMTETEVGNIYPNDLSSLMSSSRRIQIFSFQSKGSYETCRLKGAIHIDIMETDPDAFYMMLKKKKYPVLCYCDDGQQSKRYFQHIQRNHKSFWLVGGLDEAYDQVTKYCVHKPVETE</sequence>
<keyword evidence="3" id="KW-1185">Reference proteome</keyword>
<dbReference type="Gene3D" id="3.40.250.10">
    <property type="entry name" value="Rhodanese-like domain"/>
    <property type="match status" value="1"/>
</dbReference>
<evidence type="ECO:0000313" key="3">
    <source>
        <dbReference type="Proteomes" id="UP001055955"/>
    </source>
</evidence>
<reference evidence="2 3" key="1">
    <citation type="journal article" date="2022" name="Nat. Microbiol.">
        <title>The microbiome of a bacterivorous marine choanoflagellate contains a resource-demanding obligate bacterial associate.</title>
        <authorList>
            <person name="Needham D.M."/>
            <person name="Poirier C."/>
            <person name="Bachy C."/>
            <person name="George E.E."/>
            <person name="Wilken S."/>
            <person name="Yung C.C.M."/>
            <person name="Limardo A.J."/>
            <person name="Morando M."/>
            <person name="Sudek L."/>
            <person name="Malmstrom R.R."/>
            <person name="Keeling P.J."/>
            <person name="Santoro A.E."/>
            <person name="Worden A.Z."/>
        </authorList>
    </citation>
    <scope>NUCLEOTIDE SEQUENCE [LARGE SCALE GENOMIC DNA]</scope>
    <source>
        <strain evidence="2 3">Comchoano-1</strain>
    </source>
</reference>
<dbReference type="SUPFAM" id="SSF52821">
    <property type="entry name" value="Rhodanese/Cell cycle control phosphatase"/>
    <property type="match status" value="1"/>
</dbReference>